<keyword evidence="3" id="KW-1185">Reference proteome</keyword>
<name>A0A6G7YLC2_9SPHN</name>
<dbReference type="KEGG" id="spii:G7077_13035"/>
<feature type="compositionally biased region" description="Gly residues" evidence="1">
    <location>
        <begin position="120"/>
        <end position="143"/>
    </location>
</feature>
<protein>
    <submittedName>
        <fullName evidence="2">Uncharacterized protein</fullName>
    </submittedName>
</protein>
<dbReference type="AlphaFoldDB" id="A0A6G7YLC2"/>
<feature type="compositionally biased region" description="Basic and acidic residues" evidence="1">
    <location>
        <begin position="109"/>
        <end position="119"/>
    </location>
</feature>
<dbReference type="Proteomes" id="UP000503222">
    <property type="component" value="Chromosome"/>
</dbReference>
<organism evidence="2 3">
    <name type="scientific">Sphingomonas piscis</name>
    <dbReference type="NCBI Taxonomy" id="2714943"/>
    <lineage>
        <taxon>Bacteria</taxon>
        <taxon>Pseudomonadati</taxon>
        <taxon>Pseudomonadota</taxon>
        <taxon>Alphaproteobacteria</taxon>
        <taxon>Sphingomonadales</taxon>
        <taxon>Sphingomonadaceae</taxon>
        <taxon>Sphingomonas</taxon>
    </lineage>
</organism>
<accession>A0A6G7YLC2</accession>
<proteinExistence type="predicted"/>
<evidence type="ECO:0000313" key="2">
    <source>
        <dbReference type="EMBL" id="QIK77539.1"/>
    </source>
</evidence>
<gene>
    <name evidence="2" type="ORF">G7077_13035</name>
</gene>
<dbReference type="EMBL" id="CP049869">
    <property type="protein sequence ID" value="QIK77539.1"/>
    <property type="molecule type" value="Genomic_DNA"/>
</dbReference>
<feature type="compositionally biased region" description="Basic and acidic residues" evidence="1">
    <location>
        <begin position="92"/>
        <end position="102"/>
    </location>
</feature>
<dbReference type="RefSeq" id="WP_166409935.1">
    <property type="nucleotide sequence ID" value="NZ_CP049869.1"/>
</dbReference>
<reference evidence="2 3" key="1">
    <citation type="submission" date="2020-03" db="EMBL/GenBank/DDBJ databases">
        <title>Sphingomonas sp. nov., isolated from fish.</title>
        <authorList>
            <person name="Hyun D.-W."/>
            <person name="Bae J.-W."/>
        </authorList>
    </citation>
    <scope>NUCLEOTIDE SEQUENCE [LARGE SCALE GENOMIC DNA]</scope>
    <source>
        <strain evidence="2 3">HDW15B</strain>
    </source>
</reference>
<sequence>MPKAATDIMQEILFAAIVDGVDALKAASKGVPNTLLRDVQSLHRNATFADLPKELQDSIGQSVRAAFTRLLKEGYSVAPSSTVPQRPASPIPDRRFDRDRPRSGPGRGAGDRPRGDRPGGGRPGGRPGGDRPGGGRPGGGRPGGASRAGPNRSELKRLALSARGALVFPKA</sequence>
<evidence type="ECO:0000313" key="3">
    <source>
        <dbReference type="Proteomes" id="UP000503222"/>
    </source>
</evidence>
<feature type="region of interest" description="Disordered" evidence="1">
    <location>
        <begin position="74"/>
        <end position="171"/>
    </location>
</feature>
<evidence type="ECO:0000256" key="1">
    <source>
        <dbReference type="SAM" id="MobiDB-lite"/>
    </source>
</evidence>